<evidence type="ECO:0000313" key="3">
    <source>
        <dbReference type="EMBL" id="KTG09148.1"/>
    </source>
</evidence>
<dbReference type="STRING" id="1514971.AUR64_15240"/>
<dbReference type="PROSITE" id="PS50975">
    <property type="entry name" value="ATP_GRASP"/>
    <property type="match status" value="1"/>
</dbReference>
<keyword evidence="1" id="KW-0547">Nucleotide-binding</keyword>
<feature type="domain" description="ATP-grasp" evidence="2">
    <location>
        <begin position="137"/>
        <end position="327"/>
    </location>
</feature>
<gene>
    <name evidence="3" type="ORF">AUR64_15240</name>
</gene>
<dbReference type="SUPFAM" id="SSF56059">
    <property type="entry name" value="Glutathione synthetase ATP-binding domain-like"/>
    <property type="match status" value="1"/>
</dbReference>
<dbReference type="AlphaFoldDB" id="A0A0W1R7G9"/>
<dbReference type="Gene3D" id="3.30.1490.20">
    <property type="entry name" value="ATP-grasp fold, A domain"/>
    <property type="match status" value="1"/>
</dbReference>
<sequence length="421" mass="45896">MADRFLETDELLEAVAEAEFDRAPAVVANAHITGLSVARALSAHGIPVIAVDRSGDGVAPPSNAIDYAGRITYPLDDREGFRTDLEALADAAGTDLVAFGCMDEWVHAFADVEADGVRRPFSDKQGIDAVLDKSSLYRLAEELEVPYPETYWLSESDPDAAAEALGFPFVLKPALKREGEEALGTNVVEVSDREQLYETLEAAEAADVELLAQEKVNIAQGKDTSLASYISPDGETLSVVGNARVRYPQSFGTSCVVETTDRPEIRERALSVLDRTGYHGISESEFVYDADREEYVLLDINTRPWKWISMPVAAGANLPLAAYASVVDSVEYDVSSAAENVGDARWVYLRDYLTLLSTDDSFRDVLSGDDWTTLVSGGFESAESLGTSESLTTGVYRPSDPNPTAKLLETEFSRRDYYCSC</sequence>
<evidence type="ECO:0000313" key="4">
    <source>
        <dbReference type="Proteomes" id="UP000054387"/>
    </source>
</evidence>
<keyword evidence="4" id="KW-1185">Reference proteome</keyword>
<dbReference type="GO" id="GO:0046872">
    <property type="term" value="F:metal ion binding"/>
    <property type="evidence" value="ECO:0007669"/>
    <property type="project" value="InterPro"/>
</dbReference>
<reference evidence="3 4" key="1">
    <citation type="submission" date="2015-12" db="EMBL/GenBank/DDBJ databases">
        <title>Haloprofundus marisrubri gen. nov., sp. nov., an extremely halophilic archaeon isolated from the Discovery deep brine-seawater interface in the Red Sea.</title>
        <authorList>
            <person name="Zhang G."/>
            <person name="Stingl U."/>
            <person name="Rashid M."/>
        </authorList>
    </citation>
    <scope>NUCLEOTIDE SEQUENCE [LARGE SCALE GENOMIC DNA]</scope>
    <source>
        <strain evidence="3 4">SB9</strain>
    </source>
</reference>
<dbReference type="GO" id="GO:0005524">
    <property type="term" value="F:ATP binding"/>
    <property type="evidence" value="ECO:0007669"/>
    <property type="project" value="UniProtKB-UniRule"/>
</dbReference>
<evidence type="ECO:0000259" key="2">
    <source>
        <dbReference type="PROSITE" id="PS50975"/>
    </source>
</evidence>
<dbReference type="EMBL" id="LOPU01000029">
    <property type="protein sequence ID" value="KTG09148.1"/>
    <property type="molecule type" value="Genomic_DNA"/>
</dbReference>
<dbReference type="GO" id="GO:0016874">
    <property type="term" value="F:ligase activity"/>
    <property type="evidence" value="ECO:0007669"/>
    <property type="project" value="UniProtKB-KW"/>
</dbReference>
<proteinExistence type="predicted"/>
<protein>
    <submittedName>
        <fullName evidence="3">Carboxylate--amine ligase</fullName>
    </submittedName>
</protein>
<accession>A0A0W1R7G9</accession>
<name>A0A0W1R7G9_9EURY</name>
<keyword evidence="3" id="KW-0436">Ligase</keyword>
<comment type="caution">
    <text evidence="3">The sequence shown here is derived from an EMBL/GenBank/DDBJ whole genome shotgun (WGS) entry which is preliminary data.</text>
</comment>
<dbReference type="InterPro" id="IPR013815">
    <property type="entry name" value="ATP_grasp_subdomain_1"/>
</dbReference>
<evidence type="ECO:0000256" key="1">
    <source>
        <dbReference type="PROSITE-ProRule" id="PRU00409"/>
    </source>
</evidence>
<organism evidence="3 4">
    <name type="scientific">Haloprofundus marisrubri</name>
    <dbReference type="NCBI Taxonomy" id="1514971"/>
    <lineage>
        <taxon>Archaea</taxon>
        <taxon>Methanobacteriati</taxon>
        <taxon>Methanobacteriota</taxon>
        <taxon>Stenosarchaea group</taxon>
        <taxon>Halobacteria</taxon>
        <taxon>Halobacteriales</taxon>
        <taxon>Haloferacaceae</taxon>
        <taxon>Haloprofundus</taxon>
    </lineage>
</organism>
<dbReference type="RefSeq" id="WP_058582301.1">
    <property type="nucleotide sequence ID" value="NZ_LOPU01000029.1"/>
</dbReference>
<keyword evidence="1" id="KW-0067">ATP-binding</keyword>
<dbReference type="Proteomes" id="UP000054387">
    <property type="component" value="Unassembled WGS sequence"/>
</dbReference>
<dbReference type="Gene3D" id="3.30.470.20">
    <property type="entry name" value="ATP-grasp fold, B domain"/>
    <property type="match status" value="1"/>
</dbReference>
<dbReference type="OrthoDB" id="11959at2157"/>
<dbReference type="InterPro" id="IPR011761">
    <property type="entry name" value="ATP-grasp"/>
</dbReference>